<dbReference type="InterPro" id="IPR001789">
    <property type="entry name" value="Sig_transdc_resp-reg_receiver"/>
</dbReference>
<dbReference type="InterPro" id="IPR016032">
    <property type="entry name" value="Sig_transdc_resp-reg_C-effctor"/>
</dbReference>
<dbReference type="Gene3D" id="3.40.50.2300">
    <property type="match status" value="1"/>
</dbReference>
<keyword evidence="4 7" id="KW-0238">DNA-binding</keyword>
<evidence type="ECO:0000256" key="3">
    <source>
        <dbReference type="ARBA" id="ARBA00023015"/>
    </source>
</evidence>
<dbReference type="GO" id="GO:0000976">
    <property type="term" value="F:transcription cis-regulatory region binding"/>
    <property type="evidence" value="ECO:0007669"/>
    <property type="project" value="TreeGrafter"/>
</dbReference>
<dbReference type="InterPro" id="IPR036388">
    <property type="entry name" value="WH-like_DNA-bd_sf"/>
</dbReference>
<accession>A0A8T7LYT1</accession>
<dbReference type="SMART" id="SM00448">
    <property type="entry name" value="REC"/>
    <property type="match status" value="1"/>
</dbReference>
<organism evidence="10 12">
    <name type="scientific">Candidatus Chlorohelix allophototropha</name>
    <dbReference type="NCBI Taxonomy" id="3003348"/>
    <lineage>
        <taxon>Bacteria</taxon>
        <taxon>Bacillati</taxon>
        <taxon>Chloroflexota</taxon>
        <taxon>Chloroflexia</taxon>
        <taxon>Candidatus Chloroheliales</taxon>
        <taxon>Candidatus Chloroheliaceae</taxon>
        <taxon>Candidatus Chlorohelix</taxon>
    </lineage>
</organism>
<evidence type="ECO:0000256" key="6">
    <source>
        <dbReference type="PROSITE-ProRule" id="PRU00169"/>
    </source>
</evidence>
<evidence type="ECO:0000313" key="12">
    <source>
        <dbReference type="Proteomes" id="UP000521676"/>
    </source>
</evidence>
<protein>
    <submittedName>
        <fullName evidence="10">Response regulator transcription factor</fullName>
    </submittedName>
</protein>
<dbReference type="CDD" id="cd00383">
    <property type="entry name" value="trans_reg_C"/>
    <property type="match status" value="1"/>
</dbReference>
<dbReference type="PANTHER" id="PTHR48111">
    <property type="entry name" value="REGULATOR OF RPOS"/>
    <property type="match status" value="1"/>
</dbReference>
<dbReference type="SUPFAM" id="SSF52172">
    <property type="entry name" value="CheY-like"/>
    <property type="match status" value="1"/>
</dbReference>
<evidence type="ECO:0000256" key="4">
    <source>
        <dbReference type="ARBA" id="ARBA00023125"/>
    </source>
</evidence>
<dbReference type="Proteomes" id="UP001431572">
    <property type="component" value="Chromosome 1"/>
</dbReference>
<dbReference type="InterPro" id="IPR011006">
    <property type="entry name" value="CheY-like_superfamily"/>
</dbReference>
<dbReference type="PROSITE" id="PS51755">
    <property type="entry name" value="OMPR_PHOB"/>
    <property type="match status" value="1"/>
</dbReference>
<dbReference type="GO" id="GO:0000156">
    <property type="term" value="F:phosphorelay response regulator activity"/>
    <property type="evidence" value="ECO:0007669"/>
    <property type="project" value="TreeGrafter"/>
</dbReference>
<feature type="modified residue" description="4-aspartylphosphate" evidence="6">
    <location>
        <position position="54"/>
    </location>
</feature>
<keyword evidence="13" id="KW-1185">Reference proteome</keyword>
<proteinExistence type="predicted"/>
<dbReference type="GO" id="GO:0006355">
    <property type="term" value="P:regulation of DNA-templated transcription"/>
    <property type="evidence" value="ECO:0007669"/>
    <property type="project" value="InterPro"/>
</dbReference>
<reference evidence="10 12" key="1">
    <citation type="submission" date="2020-06" db="EMBL/GenBank/DDBJ databases">
        <title>Anoxygenic phototrophic Chloroflexota member uses a Type I reaction center.</title>
        <authorList>
            <person name="Tsuji J.M."/>
            <person name="Shaw N.A."/>
            <person name="Nagashima S."/>
            <person name="Venkiteswaran J."/>
            <person name="Schiff S.L."/>
            <person name="Hanada S."/>
            <person name="Tank M."/>
            <person name="Neufeld J.D."/>
        </authorList>
    </citation>
    <scope>NUCLEOTIDE SEQUENCE [LARGE SCALE GENOMIC DNA]</scope>
    <source>
        <strain evidence="10">L227-S17</strain>
    </source>
</reference>
<dbReference type="Proteomes" id="UP000521676">
    <property type="component" value="Unassembled WGS sequence"/>
</dbReference>
<dbReference type="GO" id="GO:0005829">
    <property type="term" value="C:cytosol"/>
    <property type="evidence" value="ECO:0007669"/>
    <property type="project" value="TreeGrafter"/>
</dbReference>
<keyword evidence="2" id="KW-0902">Two-component regulatory system</keyword>
<evidence type="ECO:0000313" key="11">
    <source>
        <dbReference type="EMBL" id="WJW66528.1"/>
    </source>
</evidence>
<dbReference type="SMART" id="SM00862">
    <property type="entry name" value="Trans_reg_C"/>
    <property type="match status" value="1"/>
</dbReference>
<dbReference type="Gene3D" id="1.10.10.10">
    <property type="entry name" value="Winged helix-like DNA-binding domain superfamily/Winged helix DNA-binding domain"/>
    <property type="match status" value="1"/>
</dbReference>
<dbReference type="FunFam" id="3.40.50.2300:FF:000001">
    <property type="entry name" value="DNA-binding response regulator PhoB"/>
    <property type="match status" value="1"/>
</dbReference>
<feature type="domain" description="OmpR/PhoB-type" evidence="9">
    <location>
        <begin position="134"/>
        <end position="230"/>
    </location>
</feature>
<feature type="DNA-binding region" description="OmpR/PhoB-type" evidence="7">
    <location>
        <begin position="134"/>
        <end position="230"/>
    </location>
</feature>
<feature type="domain" description="Response regulatory" evidence="8">
    <location>
        <begin position="5"/>
        <end position="118"/>
    </location>
</feature>
<evidence type="ECO:0000256" key="5">
    <source>
        <dbReference type="ARBA" id="ARBA00023163"/>
    </source>
</evidence>
<evidence type="ECO:0000256" key="2">
    <source>
        <dbReference type="ARBA" id="ARBA00023012"/>
    </source>
</evidence>
<evidence type="ECO:0000256" key="1">
    <source>
        <dbReference type="ARBA" id="ARBA00022553"/>
    </source>
</evidence>
<evidence type="ECO:0000313" key="13">
    <source>
        <dbReference type="Proteomes" id="UP001431572"/>
    </source>
</evidence>
<dbReference type="SUPFAM" id="SSF46894">
    <property type="entry name" value="C-terminal effector domain of the bipartite response regulators"/>
    <property type="match status" value="1"/>
</dbReference>
<keyword evidence="1 6" id="KW-0597">Phosphoprotein</keyword>
<dbReference type="InterPro" id="IPR001867">
    <property type="entry name" value="OmpR/PhoB-type_DNA-bd"/>
</dbReference>
<evidence type="ECO:0000256" key="7">
    <source>
        <dbReference type="PROSITE-ProRule" id="PRU01091"/>
    </source>
</evidence>
<evidence type="ECO:0000259" key="9">
    <source>
        <dbReference type="PROSITE" id="PS51755"/>
    </source>
</evidence>
<dbReference type="Gene3D" id="6.10.250.690">
    <property type="match status" value="1"/>
</dbReference>
<name>A0A8T7LYT1_9CHLR</name>
<dbReference type="AlphaFoldDB" id="A0A8T7LYT1"/>
<reference evidence="11" key="2">
    <citation type="journal article" date="2024" name="Nature">
        <title>Anoxygenic phototroph of the Chloroflexota uses a type I reaction centre.</title>
        <authorList>
            <person name="Tsuji J.M."/>
            <person name="Shaw N.A."/>
            <person name="Nagashima S."/>
            <person name="Venkiteswaran J.J."/>
            <person name="Schiff S.L."/>
            <person name="Watanabe T."/>
            <person name="Fukui M."/>
            <person name="Hanada S."/>
            <person name="Tank M."/>
            <person name="Neufeld J.D."/>
        </authorList>
    </citation>
    <scope>NUCLEOTIDE SEQUENCE</scope>
    <source>
        <strain evidence="11">L227-S17</strain>
    </source>
</reference>
<dbReference type="PROSITE" id="PS50110">
    <property type="entry name" value="RESPONSE_REGULATORY"/>
    <property type="match status" value="1"/>
</dbReference>
<sequence length="231" mass="26309">MSTPLILVIDDETNIADLAKMYLTKEGFEVITAEDGDEGLQLFRSRNPTLIVLDLMLPGVDGWEITRQIRKDSNVPIIMLTARSEDVDRIVGLELGADDYLTKPFNPRELVARVKAVLRRYTAMPAVEDNHSDKNRIIVGDIVIDLRQHTVEIAGRNVELRAKEFELLTTFAQSPNSVFDREKLLNQVWGYEYYGDSRTIDVHITHLREKLEGSQVKIQTVWGVGYKLVVQ</sequence>
<dbReference type="EMBL" id="JACATZ010000001">
    <property type="protein sequence ID" value="NWJ44639.1"/>
    <property type="molecule type" value="Genomic_DNA"/>
</dbReference>
<dbReference type="InterPro" id="IPR039420">
    <property type="entry name" value="WalR-like"/>
</dbReference>
<evidence type="ECO:0000313" key="10">
    <source>
        <dbReference type="EMBL" id="NWJ44639.1"/>
    </source>
</evidence>
<dbReference type="Pfam" id="PF00072">
    <property type="entry name" value="Response_reg"/>
    <property type="match status" value="1"/>
</dbReference>
<keyword evidence="5" id="KW-0804">Transcription</keyword>
<dbReference type="RefSeq" id="WP_341468416.1">
    <property type="nucleotide sequence ID" value="NZ_CP128399.1"/>
</dbReference>
<dbReference type="Pfam" id="PF00486">
    <property type="entry name" value="Trans_reg_C"/>
    <property type="match status" value="1"/>
</dbReference>
<dbReference type="EMBL" id="CP128399">
    <property type="protein sequence ID" value="WJW66528.1"/>
    <property type="molecule type" value="Genomic_DNA"/>
</dbReference>
<evidence type="ECO:0000259" key="8">
    <source>
        <dbReference type="PROSITE" id="PS50110"/>
    </source>
</evidence>
<dbReference type="PANTHER" id="PTHR48111:SF40">
    <property type="entry name" value="PHOSPHATE REGULON TRANSCRIPTIONAL REGULATORY PROTEIN PHOB"/>
    <property type="match status" value="1"/>
</dbReference>
<gene>
    <name evidence="10" type="ORF">HXX08_02055</name>
    <name evidence="11" type="ORF">OZ401_002331</name>
</gene>
<dbReference type="GO" id="GO:0032993">
    <property type="term" value="C:protein-DNA complex"/>
    <property type="evidence" value="ECO:0007669"/>
    <property type="project" value="TreeGrafter"/>
</dbReference>
<dbReference type="FunFam" id="1.10.10.10:FF:000018">
    <property type="entry name" value="DNA-binding response regulator ResD"/>
    <property type="match status" value="1"/>
</dbReference>
<keyword evidence="3" id="KW-0805">Transcription regulation</keyword>